<evidence type="ECO:0000313" key="2">
    <source>
        <dbReference type="Ensembl" id="ENSACCP00020022412.1"/>
    </source>
</evidence>
<dbReference type="AlphaFoldDB" id="A0A663FD42"/>
<protein>
    <submittedName>
        <fullName evidence="2">Uncharacterized protein</fullName>
    </submittedName>
</protein>
<sequence length="184" mass="18094">MAASTSRGREAPHLRARGHGVSHPPPNPVVIPPSSGTAASVCRYTSDTVAAAFIWGALCGGETGGGSRATLRMGDGCQNLQGMGDGSEATQSMGVGSQPTLGMGDESQTTLGTGNGSQATLRMGDGCQDLQEMGDGSQAPQGKGDGSQAPQGKGDGSQPPRPVPSPGLGATAPCKGTPGCSGRC</sequence>
<evidence type="ECO:0000256" key="1">
    <source>
        <dbReference type="SAM" id="MobiDB-lite"/>
    </source>
</evidence>
<feature type="compositionally biased region" description="Polar residues" evidence="1">
    <location>
        <begin position="88"/>
        <end position="120"/>
    </location>
</feature>
<organism evidence="2 3">
    <name type="scientific">Aquila chrysaetos chrysaetos</name>
    <dbReference type="NCBI Taxonomy" id="223781"/>
    <lineage>
        <taxon>Eukaryota</taxon>
        <taxon>Metazoa</taxon>
        <taxon>Chordata</taxon>
        <taxon>Craniata</taxon>
        <taxon>Vertebrata</taxon>
        <taxon>Euteleostomi</taxon>
        <taxon>Archelosauria</taxon>
        <taxon>Archosauria</taxon>
        <taxon>Dinosauria</taxon>
        <taxon>Saurischia</taxon>
        <taxon>Theropoda</taxon>
        <taxon>Coelurosauria</taxon>
        <taxon>Aves</taxon>
        <taxon>Neognathae</taxon>
        <taxon>Neoaves</taxon>
        <taxon>Telluraves</taxon>
        <taxon>Accipitrimorphae</taxon>
        <taxon>Accipitriformes</taxon>
        <taxon>Accipitridae</taxon>
        <taxon>Accipitrinae</taxon>
        <taxon>Aquila</taxon>
    </lineage>
</organism>
<reference evidence="2" key="1">
    <citation type="submission" date="2025-08" db="UniProtKB">
        <authorList>
            <consortium name="Ensembl"/>
        </authorList>
    </citation>
    <scope>IDENTIFICATION</scope>
</reference>
<evidence type="ECO:0000313" key="3">
    <source>
        <dbReference type="Proteomes" id="UP000472275"/>
    </source>
</evidence>
<reference evidence="2" key="2">
    <citation type="submission" date="2025-09" db="UniProtKB">
        <authorList>
            <consortium name="Ensembl"/>
        </authorList>
    </citation>
    <scope>IDENTIFICATION</scope>
</reference>
<dbReference type="Ensembl" id="ENSACCT00020023399.1">
    <property type="protein sequence ID" value="ENSACCP00020022412.1"/>
    <property type="gene ID" value="ENSACCG00020015400.1"/>
</dbReference>
<dbReference type="InParanoid" id="A0A663FD42"/>
<dbReference type="Proteomes" id="UP000472275">
    <property type="component" value="Chromosome 25"/>
</dbReference>
<feature type="region of interest" description="Disordered" evidence="1">
    <location>
        <begin position="82"/>
        <end position="184"/>
    </location>
</feature>
<name>A0A663FD42_AQUCH</name>
<keyword evidence="3" id="KW-1185">Reference proteome</keyword>
<feature type="region of interest" description="Disordered" evidence="1">
    <location>
        <begin position="1"/>
        <end position="37"/>
    </location>
</feature>
<proteinExistence type="predicted"/>
<accession>A0A663FD42</accession>